<name>B0B4B7_9BIFI</name>
<evidence type="ECO:0000313" key="2">
    <source>
        <dbReference type="EMBL" id="CAM97387.1"/>
    </source>
</evidence>
<dbReference type="EMBL" id="AM710603">
    <property type="protein sequence ID" value="CAM97387.1"/>
    <property type="molecule type" value="Genomic_DNA"/>
</dbReference>
<dbReference type="AlphaFoldDB" id="B0B4B7"/>
<proteinExistence type="predicted"/>
<accession>B0B4B7</accession>
<organism evidence="1">
    <name type="scientific">Bifidobacterium thermophilum</name>
    <dbReference type="NCBI Taxonomy" id="33905"/>
    <lineage>
        <taxon>Bacteria</taxon>
        <taxon>Bacillati</taxon>
        <taxon>Actinomycetota</taxon>
        <taxon>Actinomycetes</taxon>
        <taxon>Bifidobacteriales</taxon>
        <taxon>Bifidobacteriaceae</taxon>
        <taxon>Bifidobacterium</taxon>
    </lineage>
</organism>
<dbReference type="EMBL" id="AM710602">
    <property type="protein sequence ID" value="CAM97384.1"/>
    <property type="molecule type" value="Genomic_DNA"/>
</dbReference>
<protein>
    <submittedName>
        <fullName evidence="1">Uncharacterized protein</fullName>
    </submittedName>
</protein>
<evidence type="ECO:0000313" key="1">
    <source>
        <dbReference type="EMBL" id="CAM97384.1"/>
    </source>
</evidence>
<reference evidence="1" key="1">
    <citation type="submission" date="2007-05" db="EMBL/GenBank/DDBJ databases">
        <authorList>
            <person name="van Hoek A.H.A.M."/>
        </authorList>
    </citation>
    <scope>NUCLEOTIDE SEQUENCE</scope>
    <source>
        <strain evidence="1">B0241</strain>
        <strain evidence="2">B0242</strain>
    </source>
</reference>
<sequence length="62" mass="7122">MKCEWSERIRGSLEKALDTISDIIPWEYSNSKGAPLTDSQLDISDYDTFIKLYIKFGSVAKF</sequence>
<reference evidence="1" key="2">
    <citation type="journal article" date="2008" name="Antimicrob. Agents Chemother.">
        <title>Mosaic tetracycline resistance genes and their flanking regions in Bifidobacterium thermophilum and Lactobacillus johnsonii.</title>
        <authorList>
            <person name="van Hoek A.H."/>
            <person name="Mayrhofer S."/>
            <person name="Domig K.J."/>
            <person name="Florez A.B."/>
            <person name="Ammor M.S."/>
            <person name="Mayo B."/>
            <person name="Aarts H.J."/>
        </authorList>
    </citation>
    <scope>NUCLEOTIDE SEQUENCE</scope>
    <source>
        <strain evidence="1">B0241</strain>
        <strain evidence="2">B0242</strain>
    </source>
</reference>